<dbReference type="EMBL" id="DVLP01000027">
    <property type="protein sequence ID" value="HIT74122.1"/>
    <property type="molecule type" value="Genomic_DNA"/>
</dbReference>
<evidence type="ECO:0000256" key="1">
    <source>
        <dbReference type="SAM" id="MobiDB-lite"/>
    </source>
</evidence>
<dbReference type="Proteomes" id="UP000886842">
    <property type="component" value="Unassembled WGS sequence"/>
</dbReference>
<organism evidence="2 3">
    <name type="scientific">Candidatus Avipropionibacterium avicola</name>
    <dbReference type="NCBI Taxonomy" id="2840701"/>
    <lineage>
        <taxon>Bacteria</taxon>
        <taxon>Bacillati</taxon>
        <taxon>Actinomycetota</taxon>
        <taxon>Actinomycetes</taxon>
        <taxon>Propionibacteriales</taxon>
        <taxon>Propionibacteriaceae</taxon>
        <taxon>Propionibacteriaceae incertae sedis</taxon>
        <taxon>Candidatus Avipropionibacterium</taxon>
    </lineage>
</organism>
<feature type="compositionally biased region" description="Basic and acidic residues" evidence="1">
    <location>
        <begin position="47"/>
        <end position="60"/>
    </location>
</feature>
<evidence type="ECO:0000313" key="2">
    <source>
        <dbReference type="EMBL" id="HIT74122.1"/>
    </source>
</evidence>
<protein>
    <submittedName>
        <fullName evidence="2">Uncharacterized protein</fullName>
    </submittedName>
</protein>
<feature type="compositionally biased region" description="Polar residues" evidence="1">
    <location>
        <begin position="1"/>
        <end position="12"/>
    </location>
</feature>
<reference evidence="2" key="1">
    <citation type="submission" date="2020-10" db="EMBL/GenBank/DDBJ databases">
        <authorList>
            <person name="Gilroy R."/>
        </authorList>
    </citation>
    <scope>NUCLEOTIDE SEQUENCE</scope>
    <source>
        <strain evidence="2">ChiGjej1B1-24693</strain>
    </source>
</reference>
<gene>
    <name evidence="2" type="ORF">IAA98_00880</name>
</gene>
<sequence>MNQPDQATSTDSDTPEEHPEVAAALSRLDELDERPVDDHAEILASVHERLHTTLNEHRSNETPNTENPSGEYA</sequence>
<feature type="compositionally biased region" description="Polar residues" evidence="1">
    <location>
        <begin position="61"/>
        <end position="73"/>
    </location>
</feature>
<feature type="region of interest" description="Disordered" evidence="1">
    <location>
        <begin position="47"/>
        <end position="73"/>
    </location>
</feature>
<name>A0A9D1GVS1_9ACTN</name>
<proteinExistence type="predicted"/>
<feature type="region of interest" description="Disordered" evidence="1">
    <location>
        <begin position="1"/>
        <end position="20"/>
    </location>
</feature>
<accession>A0A9D1GVS1</accession>
<comment type="caution">
    <text evidence="2">The sequence shown here is derived from an EMBL/GenBank/DDBJ whole genome shotgun (WGS) entry which is preliminary data.</text>
</comment>
<evidence type="ECO:0000313" key="3">
    <source>
        <dbReference type="Proteomes" id="UP000886842"/>
    </source>
</evidence>
<reference evidence="2" key="2">
    <citation type="journal article" date="2021" name="PeerJ">
        <title>Extensive microbial diversity within the chicken gut microbiome revealed by metagenomics and culture.</title>
        <authorList>
            <person name="Gilroy R."/>
            <person name="Ravi A."/>
            <person name="Getino M."/>
            <person name="Pursley I."/>
            <person name="Horton D.L."/>
            <person name="Alikhan N.F."/>
            <person name="Baker D."/>
            <person name="Gharbi K."/>
            <person name="Hall N."/>
            <person name="Watson M."/>
            <person name="Adriaenssens E.M."/>
            <person name="Foster-Nyarko E."/>
            <person name="Jarju S."/>
            <person name="Secka A."/>
            <person name="Antonio M."/>
            <person name="Oren A."/>
            <person name="Chaudhuri R.R."/>
            <person name="La Ragione R."/>
            <person name="Hildebrand F."/>
            <person name="Pallen M.J."/>
        </authorList>
    </citation>
    <scope>NUCLEOTIDE SEQUENCE</scope>
    <source>
        <strain evidence="2">ChiGjej1B1-24693</strain>
    </source>
</reference>
<dbReference type="AlphaFoldDB" id="A0A9D1GVS1"/>